<sequence length="1006" mass="119086">MLHFGLSRLLKTIFNCIMEQCKKCYLPIYFGWCKSCQIRHLREEFKNWTSGNKRIDNLIQEEQLKINSDNDIIFEWIPYSQFDDIKEGKNGLYSATWKNGPLYYNVLEKKYMRDPNKNIVLKTSHDYINIIIEVKSSYRFGDLHGISQDPITKNFFIVLKEIYCVTCGKKYTSINDKWCKPCLINDLNLKNSSNRNEKINKLIQEMQLKISSHKDTIFELIPYSQFDEIMFMSKLCLAIWKNGPLYFDINEKKYTRNERKKVALKYVSNIQNISVEAEYYSIYYNMDNKIFGISQNPDTKDYIFVLEDVYCIKCAKKYTIQDTKWCSTCKIQYSGNTIIDDLIQKMQSKIGSYDTFEWIPYDQFNDIKEMDKGSHSIEVYSALWKNGSLNYDGNKNEYRRIQYENIALKNIYNLHSIFDEFNETKRHSGCKIYGISQNPDTKDYLMVLEIGYCNKCDQYTDGKLCELCRMNYFKKKFTDCDKENEKIDNLIEEMQLKNDYNGIVFEWIPYNQFSNIKEMDKCYLTNIFSAVWKNGPSYYDSKNKYIRKKNKNKRVNLKNLYNPQDIAKEFLNEVKNHSDCKVYGISQNPNTKDYIIVFGDTYCEKCSKKYTNLTIKSCPCYYNGNEVIDKLIHEMQLKINSHDDIVFEWVPYSRFDNIKEVGKGGFATVYSAIWRNGPLYYDNSKREYVRIQDKKVALKCLHNSQNISNKFLNEVKAYSTKKHDDYTDNNILKIYGISQNPNTKDYIMILDYAEGGNFDHWTNKNYKNFDWSYKLTTLWNIVKGLKGIHQKQMVHNDFHTGNILLSVLYVNNINDNSIYISDMGLCGKVDDINQNNIYGVMPYVAPEILKGKLYTQAADIYSFGMIMYFVATGKQPFSNCAHDKYLALKICNGIRPEINEPEIPKCYGDLMRKCWDSTPGNRPKATEILELIDLFFYSYKYDKFTFKRIVKIKKEQRHYEIENQFKEAEEYRKSHLTQFDENERLTTHSQAFYTSRLLNPYIKDLK</sequence>
<evidence type="ECO:0000313" key="2">
    <source>
        <dbReference type="EMBL" id="GBC04179.1"/>
    </source>
</evidence>
<reference evidence="2 3" key="1">
    <citation type="submission" date="2017-11" db="EMBL/GenBank/DDBJ databases">
        <title>The genome of Rhizophagus clarus HR1 reveals common genetic basis of auxotrophy among arbuscular mycorrhizal fungi.</title>
        <authorList>
            <person name="Kobayashi Y."/>
        </authorList>
    </citation>
    <scope>NUCLEOTIDE SEQUENCE [LARGE SCALE GENOMIC DNA]</scope>
    <source>
        <strain evidence="2 3">HR1</strain>
    </source>
</reference>
<dbReference type="PANTHER" id="PTHR44329">
    <property type="entry name" value="SERINE/THREONINE-PROTEIN KINASE TNNI3K-RELATED"/>
    <property type="match status" value="1"/>
</dbReference>
<dbReference type="Gene3D" id="1.10.510.10">
    <property type="entry name" value="Transferase(Phosphotransferase) domain 1"/>
    <property type="match status" value="1"/>
</dbReference>
<evidence type="ECO:0000259" key="1">
    <source>
        <dbReference type="PROSITE" id="PS50011"/>
    </source>
</evidence>
<dbReference type="EMBL" id="BEXD01003932">
    <property type="protein sequence ID" value="GBC04179.1"/>
    <property type="molecule type" value="Genomic_DNA"/>
</dbReference>
<comment type="caution">
    <text evidence="2">The sequence shown here is derived from an EMBL/GenBank/DDBJ whole genome shotgun (WGS) entry which is preliminary data.</text>
</comment>
<evidence type="ECO:0000313" key="3">
    <source>
        <dbReference type="Proteomes" id="UP000247702"/>
    </source>
</evidence>
<dbReference type="GO" id="GO:0004674">
    <property type="term" value="F:protein serine/threonine kinase activity"/>
    <property type="evidence" value="ECO:0007669"/>
    <property type="project" value="TreeGrafter"/>
</dbReference>
<dbReference type="Proteomes" id="UP000247702">
    <property type="component" value="Unassembled WGS sequence"/>
</dbReference>
<dbReference type="GO" id="GO:0005524">
    <property type="term" value="F:ATP binding"/>
    <property type="evidence" value="ECO:0007669"/>
    <property type="project" value="InterPro"/>
</dbReference>
<proteinExistence type="predicted"/>
<feature type="domain" description="Protein kinase" evidence="1">
    <location>
        <begin position="655"/>
        <end position="936"/>
    </location>
</feature>
<gene>
    <name evidence="2" type="ORF">RclHR1_05550016</name>
</gene>
<dbReference type="InterPro" id="IPR011009">
    <property type="entry name" value="Kinase-like_dom_sf"/>
</dbReference>
<keyword evidence="3" id="KW-1185">Reference proteome</keyword>
<accession>A0A2Z6SG05</accession>
<dbReference type="InterPro" id="IPR051681">
    <property type="entry name" value="Ser/Thr_Kinases-Pseudokinases"/>
</dbReference>
<name>A0A2Z6SG05_9GLOM</name>
<organism evidence="2 3">
    <name type="scientific">Rhizophagus clarus</name>
    <dbReference type="NCBI Taxonomy" id="94130"/>
    <lineage>
        <taxon>Eukaryota</taxon>
        <taxon>Fungi</taxon>
        <taxon>Fungi incertae sedis</taxon>
        <taxon>Mucoromycota</taxon>
        <taxon>Glomeromycotina</taxon>
        <taxon>Glomeromycetes</taxon>
        <taxon>Glomerales</taxon>
        <taxon>Glomeraceae</taxon>
        <taxon>Rhizophagus</taxon>
    </lineage>
</organism>
<dbReference type="AlphaFoldDB" id="A0A2Z6SG05"/>
<dbReference type="PROSITE" id="PS50011">
    <property type="entry name" value="PROTEIN_KINASE_DOM"/>
    <property type="match status" value="1"/>
</dbReference>
<dbReference type="InterPro" id="IPR000719">
    <property type="entry name" value="Prot_kinase_dom"/>
</dbReference>
<protein>
    <recommendedName>
        <fullName evidence="1">Protein kinase domain-containing protein</fullName>
    </recommendedName>
</protein>
<dbReference type="InterPro" id="IPR001245">
    <property type="entry name" value="Ser-Thr/Tyr_kinase_cat_dom"/>
</dbReference>
<dbReference type="SUPFAM" id="SSF56112">
    <property type="entry name" value="Protein kinase-like (PK-like)"/>
    <property type="match status" value="1"/>
</dbReference>
<dbReference type="Pfam" id="PF07714">
    <property type="entry name" value="PK_Tyr_Ser-Thr"/>
    <property type="match status" value="1"/>
</dbReference>